<proteinExistence type="predicted"/>
<feature type="domain" description="C2 tensin-type" evidence="9">
    <location>
        <begin position="469"/>
        <end position="608"/>
    </location>
</feature>
<feature type="region of interest" description="Disordered" evidence="6">
    <location>
        <begin position="1"/>
        <end position="39"/>
    </location>
</feature>
<evidence type="ECO:0000313" key="10">
    <source>
        <dbReference type="EMBL" id="KAI9557102.1"/>
    </source>
</evidence>
<dbReference type="PROSITE" id="PS51182">
    <property type="entry name" value="C2_TENSIN"/>
    <property type="match status" value="1"/>
</dbReference>
<dbReference type="Pfam" id="PF00520">
    <property type="entry name" value="Ion_trans"/>
    <property type="match status" value="1"/>
</dbReference>
<organism evidence="10 11">
    <name type="scientific">Daphnia sinensis</name>
    <dbReference type="NCBI Taxonomy" id="1820382"/>
    <lineage>
        <taxon>Eukaryota</taxon>
        <taxon>Metazoa</taxon>
        <taxon>Ecdysozoa</taxon>
        <taxon>Arthropoda</taxon>
        <taxon>Crustacea</taxon>
        <taxon>Branchiopoda</taxon>
        <taxon>Diplostraca</taxon>
        <taxon>Cladocera</taxon>
        <taxon>Anomopoda</taxon>
        <taxon>Daphniidae</taxon>
        <taxon>Daphnia</taxon>
        <taxon>Daphnia similis group</taxon>
    </lineage>
</organism>
<feature type="domain" description="Tyrosine specific protein phosphatases" evidence="7">
    <location>
        <begin position="375"/>
        <end position="432"/>
    </location>
</feature>
<evidence type="ECO:0000256" key="1">
    <source>
        <dbReference type="ARBA" id="ARBA00004141"/>
    </source>
</evidence>
<dbReference type="GO" id="GO:0016314">
    <property type="term" value="F:phosphatidylinositol-3,4,5-trisphosphate 3-phosphatase activity"/>
    <property type="evidence" value="ECO:0007669"/>
    <property type="project" value="TreeGrafter"/>
</dbReference>
<dbReference type="GO" id="GO:0005216">
    <property type="term" value="F:monoatomic ion channel activity"/>
    <property type="evidence" value="ECO:0007669"/>
    <property type="project" value="InterPro"/>
</dbReference>
<accession>A0AAD5PRT1</accession>
<keyword evidence="2" id="KW-0812">Transmembrane</keyword>
<protein>
    <submittedName>
        <fullName evidence="10">Phosphatidylinositol triP phosphatase</fullName>
    </submittedName>
</protein>
<comment type="caution">
    <text evidence="10">The sequence shown here is derived from an EMBL/GenBank/DDBJ whole genome shotgun (WGS) entry which is preliminary data.</text>
</comment>
<evidence type="ECO:0000259" key="7">
    <source>
        <dbReference type="PROSITE" id="PS50056"/>
    </source>
</evidence>
<dbReference type="EMBL" id="WJBH02000006">
    <property type="protein sequence ID" value="KAI9557102.1"/>
    <property type="molecule type" value="Genomic_DNA"/>
</dbReference>
<dbReference type="SUPFAM" id="SSF49562">
    <property type="entry name" value="C2 domain (Calcium/lipid-binding domain, CaLB)"/>
    <property type="match status" value="1"/>
</dbReference>
<dbReference type="InterPro" id="IPR035892">
    <property type="entry name" value="C2_domain_sf"/>
</dbReference>
<dbReference type="Gene3D" id="3.90.190.10">
    <property type="entry name" value="Protein tyrosine phosphatase superfamily"/>
    <property type="match status" value="1"/>
</dbReference>
<dbReference type="PROSITE" id="PS51181">
    <property type="entry name" value="PPASE_TENSIN"/>
    <property type="match status" value="1"/>
</dbReference>
<evidence type="ECO:0000256" key="5">
    <source>
        <dbReference type="ARBA" id="ARBA00023136"/>
    </source>
</evidence>
<dbReference type="Gene3D" id="1.20.120.350">
    <property type="entry name" value="Voltage-gated potassium channels. Chain C"/>
    <property type="match status" value="1"/>
</dbReference>
<reference evidence="10 11" key="1">
    <citation type="submission" date="2022-05" db="EMBL/GenBank/DDBJ databases">
        <title>A multi-omics perspective on studying reproductive biology in Daphnia sinensis.</title>
        <authorList>
            <person name="Jia J."/>
        </authorList>
    </citation>
    <scope>NUCLEOTIDE SEQUENCE [LARGE SCALE GENOMIC DNA]</scope>
    <source>
        <strain evidence="10 11">WSL</strain>
    </source>
</reference>
<dbReference type="InterPro" id="IPR029023">
    <property type="entry name" value="Tensin_phosphatase"/>
</dbReference>
<evidence type="ECO:0000259" key="9">
    <source>
        <dbReference type="PROSITE" id="PS51182"/>
    </source>
</evidence>
<dbReference type="GO" id="GO:0005829">
    <property type="term" value="C:cytosol"/>
    <property type="evidence" value="ECO:0007669"/>
    <property type="project" value="TreeGrafter"/>
</dbReference>
<dbReference type="InterPro" id="IPR029021">
    <property type="entry name" value="Prot-tyrosine_phosphatase-like"/>
</dbReference>
<dbReference type="PROSITE" id="PS50056">
    <property type="entry name" value="TYR_PHOSPHATASE_2"/>
    <property type="match status" value="1"/>
</dbReference>
<dbReference type="InterPro" id="IPR005821">
    <property type="entry name" value="Ion_trans_dom"/>
</dbReference>
<dbReference type="Gene3D" id="2.60.40.1110">
    <property type="match status" value="1"/>
</dbReference>
<dbReference type="InterPro" id="IPR014020">
    <property type="entry name" value="Tensin_C2-dom"/>
</dbReference>
<evidence type="ECO:0000256" key="2">
    <source>
        <dbReference type="ARBA" id="ARBA00022692"/>
    </source>
</evidence>
<evidence type="ECO:0000256" key="4">
    <source>
        <dbReference type="ARBA" id="ARBA00022989"/>
    </source>
</evidence>
<dbReference type="InterPro" id="IPR045102">
    <property type="entry name" value="PTP_VSP_TPTE"/>
</dbReference>
<name>A0AAD5PRT1_9CRUS</name>
<dbReference type="Proteomes" id="UP000820818">
    <property type="component" value="Linkage Group LG6"/>
</dbReference>
<dbReference type="SUPFAM" id="SSF52799">
    <property type="entry name" value="(Phosphotyrosine protein) phosphatases II"/>
    <property type="match status" value="1"/>
</dbReference>
<dbReference type="InterPro" id="IPR000387">
    <property type="entry name" value="Tyr_Pase_dom"/>
</dbReference>
<dbReference type="PANTHER" id="PTHR12305:SF60">
    <property type="entry name" value="PHOSPHATIDYLINOSITOL 3,4,5-TRISPHOSPHATE 3-PHOSPHATASE TPTE2-RELATED"/>
    <property type="match status" value="1"/>
</dbReference>
<evidence type="ECO:0000259" key="8">
    <source>
        <dbReference type="PROSITE" id="PS51181"/>
    </source>
</evidence>
<evidence type="ECO:0000256" key="3">
    <source>
        <dbReference type="ARBA" id="ARBA00022801"/>
    </source>
</evidence>
<dbReference type="GO" id="GO:0016020">
    <property type="term" value="C:membrane"/>
    <property type="evidence" value="ECO:0007669"/>
    <property type="project" value="UniProtKB-SubCell"/>
</dbReference>
<evidence type="ECO:0000313" key="11">
    <source>
        <dbReference type="Proteomes" id="UP000820818"/>
    </source>
</evidence>
<dbReference type="InterPro" id="IPR016130">
    <property type="entry name" value="Tyr_Pase_AS"/>
</dbReference>
<keyword evidence="4" id="KW-1133">Transmembrane helix</keyword>
<dbReference type="AlphaFoldDB" id="A0AAD5PRT1"/>
<keyword evidence="3" id="KW-0378">Hydrolase</keyword>
<dbReference type="FunFam" id="2.60.40.1110:FF:000004">
    <property type="entry name" value="Voltage-sensor containing phosphatase"/>
    <property type="match status" value="1"/>
</dbReference>
<dbReference type="InterPro" id="IPR027359">
    <property type="entry name" value="Volt_channel_dom_sf"/>
</dbReference>
<keyword evidence="5" id="KW-0472">Membrane</keyword>
<dbReference type="Pfam" id="PF22785">
    <property type="entry name" value="Tc-R-P"/>
    <property type="match status" value="1"/>
</dbReference>
<dbReference type="PROSITE" id="PS00383">
    <property type="entry name" value="TYR_PHOSPHATASE_1"/>
    <property type="match status" value="1"/>
</dbReference>
<dbReference type="SUPFAM" id="SSF81324">
    <property type="entry name" value="Voltage-gated potassium channels"/>
    <property type="match status" value="1"/>
</dbReference>
<keyword evidence="11" id="KW-1185">Reference proteome</keyword>
<gene>
    <name evidence="10" type="ORF">GHT06_016900</name>
</gene>
<feature type="domain" description="Phosphatase tensin-type" evidence="8">
    <location>
        <begin position="287"/>
        <end position="463"/>
    </location>
</feature>
<dbReference type="InterPro" id="IPR051281">
    <property type="entry name" value="Dual-spec_lipid-protein_phosph"/>
</dbReference>
<dbReference type="SMART" id="SM01326">
    <property type="entry name" value="PTEN_C2"/>
    <property type="match status" value="1"/>
</dbReference>
<sequence>MSSSVLDSAFENPCFVPDSELTIPPEPNADQEEHLPDSHVDHFECNSLSNDSEKCSVEQEHSALPRTSISAASSAPLEHLENFLSDARSSLDESPVDALRRLSVVKFDTPQEGYPRSPFIWKLDRLMQSFPVNLLTTLCILSDLGVVVADVIVNSLIYQIEVSGNTSGNNMKDSNVLYVRDSYVITDFIFSVYLLIELLLRIVAVGLIPFVQQWHNDLDALVTFSTFIFSMVDLIVDDTPTSNGLQYRLLQTARLCRLFRIVRVFRIYTMQRRLANAARLMVSRNKRRYQHDGFDLDLTYVTDKVIAMSFPSSGKMSFYRNPISEVVRLLDTKHPNRYKVYNLCSEHSYNPSYFHGRVAHFPIDDHNVPTCRQMIEFTKSVRNWLESDPNNVIAVHCKGGKGRTGMMICVWLVEAELFLKAEDSLVYFGSRRTDTRYGHAFQGVETPSQSRYVRYYERIKENGGHLPPDKRLHLRKIRMEGISRLGKGDGSDFSVEVYVDRDSSPVLQADFRKQHCCQTIFLSREEAVECLLSKAPPIHGDVRIIIRHRSISVPKGYMNAVLYFWFNCSFVENNRLRLKREELDNPHKSKTWRYFTPDFAVQLDFSECNRTDADANASTTLPELILQD</sequence>
<comment type="subcellular location">
    <subcellularLocation>
        <location evidence="1">Membrane</location>
        <topology evidence="1">Multi-pass membrane protein</topology>
    </subcellularLocation>
</comment>
<dbReference type="PANTHER" id="PTHR12305">
    <property type="entry name" value="PHOSPHATASE WITH HOMOLOGY TO TENSIN"/>
    <property type="match status" value="1"/>
</dbReference>
<evidence type="ECO:0000256" key="6">
    <source>
        <dbReference type="SAM" id="MobiDB-lite"/>
    </source>
</evidence>
<dbReference type="Pfam" id="PF10409">
    <property type="entry name" value="PTEN_C2"/>
    <property type="match status" value="1"/>
</dbReference>
<dbReference type="CDD" id="cd14510">
    <property type="entry name" value="PTP_VSP_TPTE"/>
    <property type="match status" value="1"/>
</dbReference>